<protein>
    <submittedName>
        <fullName evidence="2">Uncharacterized protein</fullName>
    </submittedName>
</protein>
<evidence type="ECO:0000256" key="1">
    <source>
        <dbReference type="SAM" id="MobiDB-lite"/>
    </source>
</evidence>
<organism evidence="2 3">
    <name type="scientific">Prorocentrum cordatum</name>
    <dbReference type="NCBI Taxonomy" id="2364126"/>
    <lineage>
        <taxon>Eukaryota</taxon>
        <taxon>Sar</taxon>
        <taxon>Alveolata</taxon>
        <taxon>Dinophyceae</taxon>
        <taxon>Prorocentrales</taxon>
        <taxon>Prorocentraceae</taxon>
        <taxon>Prorocentrum</taxon>
    </lineage>
</organism>
<dbReference type="EMBL" id="CAUYUJ010009558">
    <property type="protein sequence ID" value="CAK0827127.1"/>
    <property type="molecule type" value="Genomic_DNA"/>
</dbReference>
<comment type="caution">
    <text evidence="2">The sequence shown here is derived from an EMBL/GenBank/DDBJ whole genome shotgun (WGS) entry which is preliminary data.</text>
</comment>
<feature type="non-terminal residue" evidence="2">
    <location>
        <position position="769"/>
    </location>
</feature>
<feature type="region of interest" description="Disordered" evidence="1">
    <location>
        <begin position="740"/>
        <end position="769"/>
    </location>
</feature>
<accession>A0ABN9S5M3</accession>
<evidence type="ECO:0000313" key="2">
    <source>
        <dbReference type="EMBL" id="CAK0827127.1"/>
    </source>
</evidence>
<evidence type="ECO:0000313" key="3">
    <source>
        <dbReference type="Proteomes" id="UP001189429"/>
    </source>
</evidence>
<proteinExistence type="predicted"/>
<dbReference type="Proteomes" id="UP001189429">
    <property type="component" value="Unassembled WGS sequence"/>
</dbReference>
<reference evidence="2" key="1">
    <citation type="submission" date="2023-10" db="EMBL/GenBank/DDBJ databases">
        <authorList>
            <person name="Chen Y."/>
            <person name="Shah S."/>
            <person name="Dougan E. K."/>
            <person name="Thang M."/>
            <person name="Chan C."/>
        </authorList>
    </citation>
    <scope>NUCLEOTIDE SEQUENCE [LARGE SCALE GENOMIC DNA]</scope>
</reference>
<feature type="region of interest" description="Disordered" evidence="1">
    <location>
        <begin position="219"/>
        <end position="250"/>
    </location>
</feature>
<name>A0ABN9S5M3_9DINO</name>
<sequence length="769" mass="82114">MGDACPVSQISPRRSAAERRARREWARLSADRADHRLSEELHQLQAKYGELLQSFVALFGDPGLADRVLAVVPALTDLLQGRLPEQSVILRRNVAMHASAPPGLWISLASTRELRKLQKGARLPDKLAKAPDAAPCAPQATNVQQVEHLGGLGSWEPCGAAIYYRAEPGPHPTAGDRKADAAGGEANFQARQGVSQCADVAGAAPSEPGLSVAAVEVESEVSQEEASTNLRRTCAGGHELGGEEASDQEDAEIDPFRGATAYALTAKSCVAGLNTRDLAPAAGPARCRRPALAARAGPHGHARELPHMGAPGTGPGGAAEAARDCAGAPVEAGICTPANRMLDLFVVSNSLPLEVRKKNRKFQGYQDVTNSDLAVALLRRSLHRIIHLDYAASNLLASFASGHADRLHKQTAQLKIVNWDRWVPPGTLLMLPDVTLEVLCALTSAIDAQAEWPRVINKNAFYGLGGPVLAAVTGLIPSPLQDVDEVVWMRCFSFRVQLHTGAESVDARGAVSGHAVAQAVPIKGECTACLCSGSGGRSLLTPQVLCRGTVAVMKQWGKLRFGTSAQRTIEAQPARYALETHVGNLRGIQAVHVENVGRTIAMDDLNFVLHEADGITSFISIGWSWLGFKAVQKESDVNRHLWDLRVRPEVKMALVSPELDNGLQRLAIQTSRFFVRNLDDAIAIAGRVDVRAFCESDHIFHFGPVLAHAGSGAQAADNEENGVVERLRLSNPKAIPAKVTLSVKAKEEADASAKDKGKKGASTEESPFE</sequence>
<keyword evidence="3" id="KW-1185">Reference proteome</keyword>
<gene>
    <name evidence="2" type="ORF">PCOR1329_LOCUS26741</name>
</gene>
<feature type="compositionally biased region" description="Basic and acidic residues" evidence="1">
    <location>
        <begin position="744"/>
        <end position="755"/>
    </location>
</feature>